<evidence type="ECO:0000256" key="1">
    <source>
        <dbReference type="SAM" id="MobiDB-lite"/>
    </source>
</evidence>
<evidence type="ECO:0000313" key="2">
    <source>
        <dbReference type="EMBL" id="GLF96829.1"/>
    </source>
</evidence>
<comment type="caution">
    <text evidence="2">The sequence shown here is derived from an EMBL/GenBank/DDBJ whole genome shotgun (WGS) entry which is preliminary data.</text>
</comment>
<evidence type="ECO:0000313" key="3">
    <source>
        <dbReference type="Proteomes" id="UP001291653"/>
    </source>
</evidence>
<accession>A0ABQ5P2K4</accession>
<organism evidence="2 3">
    <name type="scientific">Streptomyces yaizuensis</name>
    <dbReference type="NCBI Taxonomy" id="2989713"/>
    <lineage>
        <taxon>Bacteria</taxon>
        <taxon>Bacillati</taxon>
        <taxon>Actinomycetota</taxon>
        <taxon>Actinomycetes</taxon>
        <taxon>Kitasatosporales</taxon>
        <taxon>Streptomycetaceae</taxon>
        <taxon>Streptomyces</taxon>
    </lineage>
</organism>
<protein>
    <recommendedName>
        <fullName evidence="4">Extensin</fullName>
    </recommendedName>
</protein>
<feature type="region of interest" description="Disordered" evidence="1">
    <location>
        <begin position="141"/>
        <end position="264"/>
    </location>
</feature>
<gene>
    <name evidence="2" type="ORF">SYYSPA8_21050</name>
</gene>
<proteinExistence type="predicted"/>
<dbReference type="EMBL" id="BSBI01000009">
    <property type="protein sequence ID" value="GLF96829.1"/>
    <property type="molecule type" value="Genomic_DNA"/>
</dbReference>
<feature type="compositionally biased region" description="Pro residues" evidence="1">
    <location>
        <begin position="73"/>
        <end position="103"/>
    </location>
</feature>
<feature type="compositionally biased region" description="Pro residues" evidence="1">
    <location>
        <begin position="222"/>
        <end position="243"/>
    </location>
</feature>
<sequence>MPAGLPAPGVPSATGPVAPVQRRPLVTRTTRAREPEATVPGGLRRRPSIGAPLSAGPAPAPVAPVQQATVPPVATPPPVPTAPPAPAPAPAPAPVPTPDPDPVPLARVRVAAPAVQRAAPRGPLASARPLTVSRVAAPAIAPASSAGAGPVRLRQAGHSDRPATSMAPVPLAPAPSRRPGVPAGPARPAAVRQAPVPVPVARALGQAPRSTPVPVVQRNSAPPSPPAPPPPPAQRPAPAPAPAPAGSTGQKQAAAGEPTAQDLDHLARRLIAPLSRLLRAELRGDRERVGRLRD</sequence>
<keyword evidence="3" id="KW-1185">Reference proteome</keyword>
<evidence type="ECO:0008006" key="4">
    <source>
        <dbReference type="Google" id="ProtNLM"/>
    </source>
</evidence>
<dbReference type="Proteomes" id="UP001291653">
    <property type="component" value="Unassembled WGS sequence"/>
</dbReference>
<reference evidence="2 3" key="1">
    <citation type="submission" date="2022-10" db="EMBL/GenBank/DDBJ databases">
        <title>Draft genome sequence of Streptomyces sp. YSPA8.</title>
        <authorList>
            <person name="Moriuchi R."/>
            <person name="Dohra H."/>
            <person name="Yamamura H."/>
            <person name="Kodani S."/>
        </authorList>
    </citation>
    <scope>NUCLEOTIDE SEQUENCE [LARGE SCALE GENOMIC DNA]</scope>
    <source>
        <strain evidence="2 3">YSPA8</strain>
    </source>
</reference>
<feature type="compositionally biased region" description="Low complexity" evidence="1">
    <location>
        <begin position="141"/>
        <end position="152"/>
    </location>
</feature>
<name>A0ABQ5P2K4_9ACTN</name>
<feature type="region of interest" description="Disordered" evidence="1">
    <location>
        <begin position="1"/>
        <end position="104"/>
    </location>
</feature>
<feature type="compositionally biased region" description="Low complexity" evidence="1">
    <location>
        <begin position="174"/>
        <end position="203"/>
    </location>
</feature>
<dbReference type="RefSeq" id="WP_323448854.1">
    <property type="nucleotide sequence ID" value="NZ_BSBI01000009.1"/>
</dbReference>
<feature type="compositionally biased region" description="Low complexity" evidence="1">
    <location>
        <begin position="63"/>
        <end position="72"/>
    </location>
</feature>